<dbReference type="RefSeq" id="WP_088959212.1">
    <property type="nucleotide sequence ID" value="NZ_LT607410.1"/>
</dbReference>
<protein>
    <submittedName>
        <fullName evidence="1">Uncharacterized protein</fullName>
    </submittedName>
</protein>
<organism evidence="1 2">
    <name type="scientific">Micromonospora purpureochromogenes</name>
    <dbReference type="NCBI Taxonomy" id="47872"/>
    <lineage>
        <taxon>Bacteria</taxon>
        <taxon>Bacillati</taxon>
        <taxon>Actinomycetota</taxon>
        <taxon>Actinomycetes</taxon>
        <taxon>Micromonosporales</taxon>
        <taxon>Micromonosporaceae</taxon>
        <taxon>Micromonospora</taxon>
    </lineage>
</organism>
<name>A0A1C4U1N9_9ACTN</name>
<evidence type="ECO:0000313" key="2">
    <source>
        <dbReference type="Proteomes" id="UP000198228"/>
    </source>
</evidence>
<dbReference type="Proteomes" id="UP000198228">
    <property type="component" value="Chromosome I"/>
</dbReference>
<dbReference type="AlphaFoldDB" id="A0A1C4U1N9"/>
<proteinExistence type="predicted"/>
<accession>A0A1C4U1N9</accession>
<evidence type="ECO:0000313" key="1">
    <source>
        <dbReference type="EMBL" id="SCE65590.1"/>
    </source>
</evidence>
<reference evidence="1 2" key="1">
    <citation type="submission" date="2016-06" db="EMBL/GenBank/DDBJ databases">
        <authorList>
            <person name="Kjaerup R.B."/>
            <person name="Dalgaard T.S."/>
            <person name="Juul-Madsen H.R."/>
        </authorList>
    </citation>
    <scope>NUCLEOTIDE SEQUENCE [LARGE SCALE GENOMIC DNA]</scope>
    <source>
        <strain evidence="1 2">DSM 43821</strain>
    </source>
</reference>
<dbReference type="EMBL" id="LT607410">
    <property type="protein sequence ID" value="SCE65590.1"/>
    <property type="molecule type" value="Genomic_DNA"/>
</dbReference>
<gene>
    <name evidence="1" type="ORF">GA0074696_0046</name>
</gene>
<sequence>MASNHPGDAARITKLAAHLGSASTQDVTAPLQYVIPTAVPRGRQIPLSTAGYLVVAVLVGVAANQYPDVVAPVSLALATFLTLERLHRSIH</sequence>